<evidence type="ECO:0000313" key="1">
    <source>
        <dbReference type="EMBL" id="MBC6324816.1"/>
    </source>
</evidence>
<dbReference type="Proteomes" id="UP000613022">
    <property type="component" value="Unassembled WGS sequence"/>
</dbReference>
<evidence type="ECO:0000313" key="2">
    <source>
        <dbReference type="Proteomes" id="UP000613022"/>
    </source>
</evidence>
<gene>
    <name evidence="1" type="ORF">H9R40_16685</name>
</gene>
<evidence type="ECO:0008006" key="3">
    <source>
        <dbReference type="Google" id="ProtNLM"/>
    </source>
</evidence>
<dbReference type="RefSeq" id="WP_187173938.1">
    <property type="nucleotide sequence ID" value="NZ_AP022498.1"/>
</dbReference>
<dbReference type="AlphaFoldDB" id="A0AAW3XLE9"/>
<sequence length="119" mass="13125">MNFNNTVYAYSFICEVLMQRTADIPKTFVAVGKLLLPPSASIVETQEGYDVIDNASLAKRGDTLLIWFCGRQQHAYWARSALITDDGEAIEGEALDDVSLVGVVTHTIRPVASDENPFM</sequence>
<proteinExistence type="predicted"/>
<comment type="caution">
    <text evidence="1">The sequence shown here is derived from an EMBL/GenBank/DDBJ whole genome shotgun (WGS) entry which is preliminary data.</text>
</comment>
<name>A0AAW3XLE9_9ENTR</name>
<protein>
    <recommendedName>
        <fullName evidence="3">DNA polymerase V</fullName>
    </recommendedName>
</protein>
<dbReference type="EMBL" id="JACSEP010000076">
    <property type="protein sequence ID" value="MBC6324816.1"/>
    <property type="molecule type" value="Genomic_DNA"/>
</dbReference>
<organism evidence="1 2">
    <name type="scientific">Enterobacter kobei</name>
    <dbReference type="NCBI Taxonomy" id="208224"/>
    <lineage>
        <taxon>Bacteria</taxon>
        <taxon>Pseudomonadati</taxon>
        <taxon>Pseudomonadota</taxon>
        <taxon>Gammaproteobacteria</taxon>
        <taxon>Enterobacterales</taxon>
        <taxon>Enterobacteriaceae</taxon>
        <taxon>Enterobacter</taxon>
        <taxon>Enterobacter cloacae complex</taxon>
    </lineage>
</organism>
<reference evidence="1" key="1">
    <citation type="submission" date="2020-08" db="EMBL/GenBank/DDBJ databases">
        <title>Distribution of Beta-Lactamase Producing Gram-Negative Bacterial Isolates in Isabela River of Santo Domingo, Dominican Republic.</title>
        <authorList>
            <person name="Calderon V."/>
            <person name="Del Rosario C."/>
            <person name="Duarte A."/>
            <person name="Bonnelly R."/>
            <person name="Barauna R."/>
            <person name="Ramos R.T."/>
            <person name="Perdomo O.P."/>
            <person name="Rodriguez De Francisco L.E."/>
            <person name="Franco De Los Santos E.F."/>
        </authorList>
    </citation>
    <scope>NUCLEOTIDE SEQUENCE</scope>
    <source>
        <strain evidence="1">INTEC_BI4_1.1</strain>
    </source>
</reference>
<accession>A0AAW3XLE9</accession>